<dbReference type="STRING" id="1670800.BSQ44_12685"/>
<dbReference type="AlphaFoldDB" id="A0A1L3SS38"/>
<evidence type="ECO:0000313" key="5">
    <source>
        <dbReference type="Proteomes" id="UP000182840"/>
    </source>
</evidence>
<organism evidence="4 5">
    <name type="scientific">Aquibium oceanicum</name>
    <dbReference type="NCBI Taxonomy" id="1670800"/>
    <lineage>
        <taxon>Bacteria</taxon>
        <taxon>Pseudomonadati</taxon>
        <taxon>Pseudomonadota</taxon>
        <taxon>Alphaproteobacteria</taxon>
        <taxon>Hyphomicrobiales</taxon>
        <taxon>Phyllobacteriaceae</taxon>
        <taxon>Aquibium</taxon>
    </lineage>
</organism>
<protein>
    <recommendedName>
        <fullName evidence="3">Mce/MlaD domain-containing protein</fullName>
    </recommendedName>
</protein>
<keyword evidence="2" id="KW-0472">Membrane</keyword>
<dbReference type="PANTHER" id="PTHR36698:SF3">
    <property type="entry name" value="ABC-TYPE TRANSPORT AUXILIARY LIPOPROTEIN COMPONENT DOMAIN-CONTAINING PROTEIN"/>
    <property type="match status" value="1"/>
</dbReference>
<evidence type="ECO:0000256" key="1">
    <source>
        <dbReference type="SAM" id="Coils"/>
    </source>
</evidence>
<dbReference type="Gene3D" id="1.10.287.950">
    <property type="entry name" value="Methyl-accepting chemotaxis protein"/>
    <property type="match status" value="1"/>
</dbReference>
<dbReference type="Proteomes" id="UP000182840">
    <property type="component" value="Chromosome"/>
</dbReference>
<evidence type="ECO:0000256" key="2">
    <source>
        <dbReference type="SAM" id="Phobius"/>
    </source>
</evidence>
<proteinExistence type="predicted"/>
<dbReference type="KEGG" id="meso:BSQ44_12685"/>
<name>A0A1L3SS38_9HYPH</name>
<keyword evidence="1" id="KW-0175">Coiled coil</keyword>
<gene>
    <name evidence="4" type="ORF">BSQ44_12685</name>
</gene>
<accession>A0A1L3SS38</accession>
<keyword evidence="5" id="KW-1185">Reference proteome</keyword>
<dbReference type="PANTHER" id="PTHR36698">
    <property type="entry name" value="BLL5892 PROTEIN"/>
    <property type="match status" value="1"/>
</dbReference>
<dbReference type="Pfam" id="PF02470">
    <property type="entry name" value="MlaD"/>
    <property type="match status" value="1"/>
</dbReference>
<keyword evidence="2" id="KW-0812">Transmembrane</keyword>
<reference evidence="5" key="1">
    <citation type="submission" date="2016-11" db="EMBL/GenBank/DDBJ databases">
        <title>Mesorhizobium oceanicum sp. nov., isolated from deep seawater in South China Sea.</title>
        <authorList>
            <person name="Fu G.-Y."/>
        </authorList>
    </citation>
    <scope>NUCLEOTIDE SEQUENCE [LARGE SCALE GENOMIC DNA]</scope>
    <source>
        <strain evidence="5">B7</strain>
    </source>
</reference>
<keyword evidence="2" id="KW-1133">Transmembrane helix</keyword>
<feature type="transmembrane region" description="Helical" evidence="2">
    <location>
        <begin position="7"/>
        <end position="29"/>
    </location>
</feature>
<feature type="coiled-coil region" evidence="1">
    <location>
        <begin position="687"/>
        <end position="714"/>
    </location>
</feature>
<dbReference type="RefSeq" id="WP_072604668.1">
    <property type="nucleotide sequence ID" value="NZ_CP018171.1"/>
</dbReference>
<dbReference type="InterPro" id="IPR003399">
    <property type="entry name" value="Mce/MlaD"/>
</dbReference>
<feature type="domain" description="Mce/MlaD" evidence="3">
    <location>
        <begin position="47"/>
        <end position="116"/>
    </location>
</feature>
<dbReference type="EMBL" id="CP018171">
    <property type="protein sequence ID" value="APH72122.1"/>
    <property type="molecule type" value="Genomic_DNA"/>
</dbReference>
<dbReference type="SUPFAM" id="SSF58104">
    <property type="entry name" value="Methyl-accepting chemotaxis protein (MCP) signaling domain"/>
    <property type="match status" value="1"/>
</dbReference>
<dbReference type="OrthoDB" id="9808689at2"/>
<sequence length="735" mass="76729">MDTKANYVSVGLFTLVLVSALFAMIYWSFGINSSGDTTLLRVRIPGSAAGLGRGSAVLFNGIKVGDVRRVYIDVNNPTVAIADTEVDRLTPITASTRADIGLAGLTGQASIELKGGNPDEPNLLVTAEAENTIPEIEANPSAVTNLLQTAQDIFKRADSVLNTLEGFTTDVRGPMTSTAQNIEVFSQALSRNAEGVDKFLANFGELSETIGNVSGRLDSTLAAAENLLNSVDRDKVGEIVTNLETFTGRLQTASADLEGIMQNVDQTMVSVRGLAENAGGVVEKASGILDDVQAGVQTAAGSIERLSTSAAGTLTRADDVLTSAKTGIDTAVASVERLSTDASNTLKGVDEVLVTARSGVDTAVTSFNRLSTDASSTLGKVNGLLDTAQSSIDTAAGSVEQVARDASNSLTRVDEILAGVDPAKVDNVLTAFEGAATNARSATQDIAALAQKFSERSGDIEQIIANTRGITDNLGNASARVGGVIDKADSLLAGIDSQAVSTAVTDFQGAAASARKAANDVAALTERFSTRGDDIEQIITAARGMADNLNQASTRVDGVLAKVDALLQSVDAAKVNNALTSFETAAGDAQRAANDVAEFTDRFTARSDDVDAIVTDAKVIAENLRQASTRVEGVLVQAEQLLGSGEAEGLMADAGATLQSFRQVADTLNSRLGTILDGLGRFSGQGLRDVESLVRDSRRSINRIEETITEFERNPQRIITGGDGAVRQYDGRVRR</sequence>
<evidence type="ECO:0000313" key="4">
    <source>
        <dbReference type="EMBL" id="APH72122.1"/>
    </source>
</evidence>
<evidence type="ECO:0000259" key="3">
    <source>
        <dbReference type="Pfam" id="PF02470"/>
    </source>
</evidence>